<reference evidence="6 7" key="1">
    <citation type="submission" date="2019-09" db="EMBL/GenBank/DDBJ databases">
        <title>Bird 10,000 Genomes (B10K) Project - Family phase.</title>
        <authorList>
            <person name="Zhang G."/>
        </authorList>
    </citation>
    <scope>NUCLEOTIDE SEQUENCE [LARGE SCALE GENOMIC DNA]</scope>
    <source>
        <strain evidence="6">B10K-DU-012-02</strain>
    </source>
</reference>
<dbReference type="AlphaFoldDB" id="A0A7L3HDU7"/>
<dbReference type="EMBL" id="VZTT01059626">
    <property type="protein sequence ID" value="NXU03667.1"/>
    <property type="molecule type" value="Genomic_DNA"/>
</dbReference>
<dbReference type="PANTHER" id="PTHR19857">
    <property type="entry name" value="MITOCHONDRIAL DIVISION PROTEIN 1-RELATED"/>
    <property type="match status" value="1"/>
</dbReference>
<protein>
    <submittedName>
        <fullName evidence="6">PAAF1 factor</fullName>
    </submittedName>
</protein>
<dbReference type="SUPFAM" id="SSF50978">
    <property type="entry name" value="WD40 repeat-like"/>
    <property type="match status" value="1"/>
</dbReference>
<dbReference type="PANTHER" id="PTHR19857:SF19">
    <property type="entry name" value="26S PROTEASOME REGULATORY SUBUNIT RPN14"/>
    <property type="match status" value="1"/>
</dbReference>
<evidence type="ECO:0000256" key="5">
    <source>
        <dbReference type="PROSITE-ProRule" id="PRU00221"/>
    </source>
</evidence>
<keyword evidence="2" id="KW-0677">Repeat</keyword>
<keyword evidence="7" id="KW-1185">Reference proteome</keyword>
<evidence type="ECO:0000256" key="4">
    <source>
        <dbReference type="ARBA" id="ARBA00038321"/>
    </source>
</evidence>
<comment type="caution">
    <text evidence="6">The sequence shown here is derived from an EMBL/GenBank/DDBJ whole genome shotgun (WGS) entry which is preliminary data.</text>
</comment>
<proteinExistence type="inferred from homology"/>
<accession>A0A7L3HDU7</accession>
<dbReference type="Proteomes" id="UP000566314">
    <property type="component" value="Unassembled WGS sequence"/>
</dbReference>
<organism evidence="6 7">
    <name type="scientific">Buphagus erythrorhynchus</name>
    <name type="common">red-billed oxpecker</name>
    <dbReference type="NCBI Taxonomy" id="245048"/>
    <lineage>
        <taxon>Eukaryota</taxon>
        <taxon>Metazoa</taxon>
        <taxon>Chordata</taxon>
        <taxon>Craniata</taxon>
        <taxon>Vertebrata</taxon>
        <taxon>Euteleostomi</taxon>
        <taxon>Archelosauria</taxon>
        <taxon>Archosauria</taxon>
        <taxon>Dinosauria</taxon>
        <taxon>Saurischia</taxon>
        <taxon>Theropoda</taxon>
        <taxon>Coelurosauria</taxon>
        <taxon>Aves</taxon>
        <taxon>Neognathae</taxon>
        <taxon>Neoaves</taxon>
        <taxon>Telluraves</taxon>
        <taxon>Australaves</taxon>
        <taxon>Passeriformes</taxon>
        <taxon>Sturnidae</taxon>
        <taxon>Buphagus</taxon>
    </lineage>
</organism>
<dbReference type="GO" id="GO:0000502">
    <property type="term" value="C:proteasome complex"/>
    <property type="evidence" value="ECO:0007669"/>
    <property type="project" value="UniProtKB-KW"/>
</dbReference>
<feature type="non-terminal residue" evidence="6">
    <location>
        <position position="1"/>
    </location>
</feature>
<evidence type="ECO:0000256" key="1">
    <source>
        <dbReference type="ARBA" id="ARBA00022574"/>
    </source>
</evidence>
<keyword evidence="3" id="KW-0647">Proteasome</keyword>
<evidence type="ECO:0000256" key="2">
    <source>
        <dbReference type="ARBA" id="ARBA00022737"/>
    </source>
</evidence>
<comment type="similarity">
    <text evidence="4">Belongs to the WD repeat PAAF1/RPN14 family.</text>
</comment>
<dbReference type="PROSITE" id="PS50294">
    <property type="entry name" value="WD_REPEATS_REGION"/>
    <property type="match status" value="1"/>
</dbReference>
<evidence type="ECO:0000313" key="7">
    <source>
        <dbReference type="Proteomes" id="UP000566314"/>
    </source>
</evidence>
<dbReference type="InterPro" id="IPR001680">
    <property type="entry name" value="WD40_rpt"/>
</dbReference>
<dbReference type="Gene3D" id="2.130.10.10">
    <property type="entry name" value="YVTN repeat-like/Quinoprotein amine dehydrogenase"/>
    <property type="match status" value="1"/>
</dbReference>
<keyword evidence="1 5" id="KW-0853">WD repeat</keyword>
<dbReference type="InterPro" id="IPR015943">
    <property type="entry name" value="WD40/YVTN_repeat-like_dom_sf"/>
</dbReference>
<dbReference type="PROSITE" id="PS50082">
    <property type="entry name" value="WD_REPEATS_2"/>
    <property type="match status" value="2"/>
</dbReference>
<dbReference type="OrthoDB" id="27537at2759"/>
<dbReference type="Pfam" id="PF00400">
    <property type="entry name" value="WD40"/>
    <property type="match status" value="2"/>
</dbReference>
<evidence type="ECO:0000256" key="3">
    <source>
        <dbReference type="ARBA" id="ARBA00022942"/>
    </source>
</evidence>
<sequence length="179" mass="19211">MAATLRIQSDWSRALSRDEGEAWLSCRSPGKPTLYGSVTRRGLSSDGVPDIVASEGFVVGEVTKKSIHISCPHENVSTKFLAPYTSFSRIHQKSITCLDISSGGGLGVSTSTDGTMKIWQAANGEIRRLLEGHVYDVNCCRFFPSGLVVLSGGMDAQLKIWSAEDASCVVTFKGHKAGI</sequence>
<feature type="repeat" description="WD" evidence="5">
    <location>
        <begin position="130"/>
        <end position="171"/>
    </location>
</feature>
<feature type="repeat" description="WD" evidence="5">
    <location>
        <begin position="88"/>
        <end position="129"/>
    </location>
</feature>
<dbReference type="SMART" id="SM00320">
    <property type="entry name" value="WD40"/>
    <property type="match status" value="2"/>
</dbReference>
<gene>
    <name evidence="6" type="primary">Paaf1</name>
    <name evidence="6" type="ORF">BUPERY_R00874</name>
</gene>
<name>A0A7L3HDU7_9PASS</name>
<evidence type="ECO:0000313" key="6">
    <source>
        <dbReference type="EMBL" id="NXU03667.1"/>
    </source>
</evidence>
<feature type="non-terminal residue" evidence="6">
    <location>
        <position position="179"/>
    </location>
</feature>
<dbReference type="InterPro" id="IPR051179">
    <property type="entry name" value="WD_repeat_multifunction"/>
</dbReference>
<dbReference type="InterPro" id="IPR036322">
    <property type="entry name" value="WD40_repeat_dom_sf"/>
</dbReference>